<sequence length="515" mass="56374">MTKQSSSANIQSDTFELLTLPSITLEHVSQPAVRDAVQYFDPDLITIPGPRNPKAHASVRDTASNSPVVHPQLSQGGRHIQHYRYTADTGLHEAPNSAPPAETIDVIAVQTRDLLGRLHAQLISDERHTGSDAATFVIVPQLTVEWDAASLSTTLPSAADLAALAAALPEPVTIFAGGQPAEYYHEWDLQHDHTAVTVPVAGLGATERDGSQFAQYACTTHGRVAAEAVDPDEFGLRALNGIGQATATRLQQSGCRTVEDVRNLAVSDLTDLSGIGRTTAERIHAHADVLDSAEPLVLTNKTPVKTRDDRPPLCIDIETDGLSPTIIWQFGVYDPATDTHQAFVEKDDPTDPEPVLEAFITWLLANHDDRTLLAWNGHKFDYKYITQFLQQYLPEYVDAWDDVWTYDLYKWAIRDENALLPGRTNKLDHVARALGYDSAGTGLTGAQTAAAYQAFMRNPEGSASEPDWERHEQYCEDDCRALWHVYHAILDAPRRDVTDSGTGGASGQQAGLTDF</sequence>
<feature type="domain" description="YprB ribonuclease H-like" evidence="2">
    <location>
        <begin position="313"/>
        <end position="488"/>
    </location>
</feature>
<dbReference type="Pfam" id="PF14520">
    <property type="entry name" value="HHH_5"/>
    <property type="match status" value="1"/>
</dbReference>
<feature type="region of interest" description="Disordered" evidence="1">
    <location>
        <begin position="48"/>
        <end position="77"/>
    </location>
</feature>
<keyword evidence="4" id="KW-1185">Reference proteome</keyword>
<dbReference type="GO" id="GO:0000166">
    <property type="term" value="F:nucleotide binding"/>
    <property type="evidence" value="ECO:0007669"/>
    <property type="project" value="InterPro"/>
</dbReference>
<accession>A0A238XS59</accession>
<dbReference type="InterPro" id="IPR010995">
    <property type="entry name" value="DNA_repair_Rad51/TF_NusA_a-hlx"/>
</dbReference>
<reference evidence="3 4" key="1">
    <citation type="submission" date="2017-06" db="EMBL/GenBank/DDBJ databases">
        <authorList>
            <person name="Kim H.J."/>
            <person name="Triplett B.A."/>
        </authorList>
    </citation>
    <scope>NUCLEOTIDE SEQUENCE [LARGE SCALE GENOMIC DNA]</scope>
    <source>
        <strain evidence="3 4">DSM 8800</strain>
    </source>
</reference>
<dbReference type="Pfam" id="PF13482">
    <property type="entry name" value="RNase_H_2"/>
    <property type="match status" value="1"/>
</dbReference>
<name>A0A238XS59_HALVU</name>
<dbReference type="GO" id="GO:0003676">
    <property type="term" value="F:nucleic acid binding"/>
    <property type="evidence" value="ECO:0007669"/>
    <property type="project" value="InterPro"/>
</dbReference>
<dbReference type="SUPFAM" id="SSF53098">
    <property type="entry name" value="Ribonuclease H-like"/>
    <property type="match status" value="1"/>
</dbReference>
<dbReference type="Gene3D" id="1.10.150.20">
    <property type="entry name" value="5' to 3' exonuclease, C-terminal subdomain"/>
    <property type="match status" value="1"/>
</dbReference>
<evidence type="ECO:0000256" key="1">
    <source>
        <dbReference type="SAM" id="MobiDB-lite"/>
    </source>
</evidence>
<dbReference type="SUPFAM" id="SSF47794">
    <property type="entry name" value="Rad51 N-terminal domain-like"/>
    <property type="match status" value="1"/>
</dbReference>
<protein>
    <submittedName>
        <fullName evidence="3">RecB family nuclease, putative, TM0106 family</fullName>
    </submittedName>
</protein>
<evidence type="ECO:0000313" key="3">
    <source>
        <dbReference type="EMBL" id="SNR61876.1"/>
    </source>
</evidence>
<dbReference type="Proteomes" id="UP000198397">
    <property type="component" value="Unassembled WGS sequence"/>
</dbReference>
<proteinExistence type="predicted"/>
<dbReference type="InterPro" id="IPR038720">
    <property type="entry name" value="YprB_RNase_H-like_dom"/>
</dbReference>
<gene>
    <name evidence="3" type="ORF">SAMN06264855_12239</name>
</gene>
<dbReference type="Gene3D" id="3.30.420.10">
    <property type="entry name" value="Ribonuclease H-like superfamily/Ribonuclease H"/>
    <property type="match status" value="1"/>
</dbReference>
<dbReference type="EMBL" id="FZNQ01000022">
    <property type="protein sequence ID" value="SNR61876.1"/>
    <property type="molecule type" value="Genomic_DNA"/>
</dbReference>
<feature type="compositionally biased region" description="Polar residues" evidence="1">
    <location>
        <begin position="61"/>
        <end position="75"/>
    </location>
</feature>
<feature type="region of interest" description="Disordered" evidence="1">
    <location>
        <begin position="496"/>
        <end position="515"/>
    </location>
</feature>
<dbReference type="AlphaFoldDB" id="A0A238XS59"/>
<evidence type="ECO:0000313" key="4">
    <source>
        <dbReference type="Proteomes" id="UP000198397"/>
    </source>
</evidence>
<evidence type="ECO:0000259" key="2">
    <source>
        <dbReference type="Pfam" id="PF13482"/>
    </source>
</evidence>
<organism evidence="3 4">
    <name type="scientific">Halorubrum vacuolatum</name>
    <name type="common">Natronobacterium vacuolatum</name>
    <dbReference type="NCBI Taxonomy" id="63740"/>
    <lineage>
        <taxon>Archaea</taxon>
        <taxon>Methanobacteriati</taxon>
        <taxon>Methanobacteriota</taxon>
        <taxon>Stenosarchaea group</taxon>
        <taxon>Halobacteria</taxon>
        <taxon>Halobacteriales</taxon>
        <taxon>Haloferacaceae</taxon>
        <taxon>Halorubrum</taxon>
    </lineage>
</organism>
<dbReference type="InterPro" id="IPR036397">
    <property type="entry name" value="RNaseH_sf"/>
</dbReference>
<dbReference type="InterPro" id="IPR012337">
    <property type="entry name" value="RNaseH-like_sf"/>
</dbReference>